<evidence type="ECO:0000256" key="1">
    <source>
        <dbReference type="ARBA" id="ARBA00022729"/>
    </source>
</evidence>
<proteinExistence type="predicted"/>
<comment type="caution">
    <text evidence="4">The sequence shown here is derived from an EMBL/GenBank/DDBJ whole genome shotgun (WGS) entry which is preliminary data.</text>
</comment>
<feature type="domain" description="TonB-dependent receptor plug" evidence="3">
    <location>
        <begin position="15"/>
        <end position="110"/>
    </location>
</feature>
<gene>
    <name evidence="4" type="ORF">EVA_14129</name>
</gene>
<keyword evidence="1" id="KW-0732">Signal</keyword>
<evidence type="ECO:0000256" key="2">
    <source>
        <dbReference type="SAM" id="Phobius"/>
    </source>
</evidence>
<dbReference type="GO" id="GO:0015344">
    <property type="term" value="F:siderophore uptake transmembrane transporter activity"/>
    <property type="evidence" value="ECO:0007669"/>
    <property type="project" value="TreeGrafter"/>
</dbReference>
<sequence length="325" mass="37131">MDEVVIRADRLGKETIPVQVLSGEVLKKLSVHSVADAVRYFSGVQVKDYGGIGGLKTVNIRSMGSHHVGVFYDGIELGNAQNGVVDLGRFSLDNMEAVTLYNGQKSALFQPAKDYASASAVYMQTRKPVFEGDRRYHLNIGLKGGSFQTVNPSVLFEYKLNSKVSASFSSEFLYTSGKYKFSYAKKNGYDTTEVRKNGDVKMFRAEAAFFGKIKYGEWRTKVYYYNSERGYPGASVREEPGKFRHQDRQWDDNLFVQGTFRKHFRERYSLLLNGKYAYDYLHYLSDPRKDVTTMYVDNRYKQQEVYFFSSASFCAIPMVASFMLQ</sequence>
<name>J9G7K6_9ZZZZ</name>
<dbReference type="InterPro" id="IPR039426">
    <property type="entry name" value="TonB-dep_rcpt-like"/>
</dbReference>
<dbReference type="EMBL" id="AMCI01004603">
    <property type="protein sequence ID" value="EJW97762.1"/>
    <property type="molecule type" value="Genomic_DNA"/>
</dbReference>
<dbReference type="InterPro" id="IPR012910">
    <property type="entry name" value="Plug_dom"/>
</dbReference>
<dbReference type="PANTHER" id="PTHR30069:SF29">
    <property type="entry name" value="HEMOGLOBIN AND HEMOGLOBIN-HAPTOGLOBIN-BINDING PROTEIN 1-RELATED"/>
    <property type="match status" value="1"/>
</dbReference>
<accession>J9G7K6</accession>
<dbReference type="Pfam" id="PF07715">
    <property type="entry name" value="Plug"/>
    <property type="match status" value="1"/>
</dbReference>
<protein>
    <submittedName>
        <fullName evidence="4">Outer membrane vitamin B12 receptor protein</fullName>
    </submittedName>
</protein>
<keyword evidence="2" id="KW-0812">Transmembrane</keyword>
<dbReference type="GO" id="GO:0009279">
    <property type="term" value="C:cell outer membrane"/>
    <property type="evidence" value="ECO:0007669"/>
    <property type="project" value="TreeGrafter"/>
</dbReference>
<dbReference type="InterPro" id="IPR037066">
    <property type="entry name" value="Plug_dom_sf"/>
</dbReference>
<feature type="transmembrane region" description="Helical" evidence="2">
    <location>
        <begin position="305"/>
        <end position="324"/>
    </location>
</feature>
<evidence type="ECO:0000313" key="4">
    <source>
        <dbReference type="EMBL" id="EJW97762.1"/>
    </source>
</evidence>
<keyword evidence="2" id="KW-1133">Transmembrane helix</keyword>
<dbReference type="SUPFAM" id="SSF56935">
    <property type="entry name" value="Porins"/>
    <property type="match status" value="1"/>
</dbReference>
<reference evidence="4" key="1">
    <citation type="journal article" date="2012" name="PLoS ONE">
        <title>Gene sets for utilization of primary and secondary nutrition supplies in the distal gut of endangered iberian lynx.</title>
        <authorList>
            <person name="Alcaide M."/>
            <person name="Messina E."/>
            <person name="Richter M."/>
            <person name="Bargiela R."/>
            <person name="Peplies J."/>
            <person name="Huws S.A."/>
            <person name="Newbold C.J."/>
            <person name="Golyshin P.N."/>
            <person name="Simon M.A."/>
            <person name="Lopez G."/>
            <person name="Yakimov M.M."/>
            <person name="Ferrer M."/>
        </authorList>
    </citation>
    <scope>NUCLEOTIDE SEQUENCE</scope>
</reference>
<organism evidence="4">
    <name type="scientific">gut metagenome</name>
    <dbReference type="NCBI Taxonomy" id="749906"/>
    <lineage>
        <taxon>unclassified sequences</taxon>
        <taxon>metagenomes</taxon>
        <taxon>organismal metagenomes</taxon>
    </lineage>
</organism>
<keyword evidence="4" id="KW-0675">Receptor</keyword>
<dbReference type="GO" id="GO:0044718">
    <property type="term" value="P:siderophore transmembrane transport"/>
    <property type="evidence" value="ECO:0007669"/>
    <property type="project" value="TreeGrafter"/>
</dbReference>
<dbReference type="Gene3D" id="2.170.130.10">
    <property type="entry name" value="TonB-dependent receptor, plug domain"/>
    <property type="match status" value="1"/>
</dbReference>
<dbReference type="AlphaFoldDB" id="J9G7K6"/>
<keyword evidence="2" id="KW-0472">Membrane</keyword>
<dbReference type="PANTHER" id="PTHR30069">
    <property type="entry name" value="TONB-DEPENDENT OUTER MEMBRANE RECEPTOR"/>
    <property type="match status" value="1"/>
</dbReference>
<evidence type="ECO:0000259" key="3">
    <source>
        <dbReference type="Pfam" id="PF07715"/>
    </source>
</evidence>